<keyword evidence="3 9" id="KW-0349">Heme</keyword>
<dbReference type="PANTHER" id="PTHR24302">
    <property type="entry name" value="CYTOCHROME P450 FAMILY 3"/>
    <property type="match status" value="1"/>
</dbReference>
<evidence type="ECO:0000313" key="13">
    <source>
        <dbReference type="Proteomes" id="UP000014760"/>
    </source>
</evidence>
<evidence type="ECO:0000256" key="3">
    <source>
        <dbReference type="ARBA" id="ARBA00022617"/>
    </source>
</evidence>
<proteinExistence type="inferred from homology"/>
<dbReference type="PRINTS" id="PR00385">
    <property type="entry name" value="P450"/>
</dbReference>
<evidence type="ECO:0008006" key="14">
    <source>
        <dbReference type="Google" id="ProtNLM"/>
    </source>
</evidence>
<dbReference type="FunFam" id="1.10.630.10:FF:000182">
    <property type="entry name" value="Cytochrome P450 3A4"/>
    <property type="match status" value="1"/>
</dbReference>
<dbReference type="HOGENOM" id="CLU_001570_5_2_1"/>
<reference evidence="12" key="3">
    <citation type="submission" date="2015-06" db="UniProtKB">
        <authorList>
            <consortium name="EnsemblMetazoa"/>
        </authorList>
    </citation>
    <scope>IDENTIFICATION</scope>
</reference>
<dbReference type="PRINTS" id="PR00463">
    <property type="entry name" value="EP450I"/>
</dbReference>
<keyword evidence="4 9" id="KW-0479">Metal-binding</keyword>
<dbReference type="STRING" id="283909.R7UPP5"/>
<dbReference type="InterPro" id="IPR036396">
    <property type="entry name" value="Cyt_P450_sf"/>
</dbReference>
<evidence type="ECO:0000256" key="9">
    <source>
        <dbReference type="PIRSR" id="PIRSR602401-1"/>
    </source>
</evidence>
<dbReference type="EnsemblMetazoa" id="CapteT208871">
    <property type="protein sequence ID" value="CapteP208871"/>
    <property type="gene ID" value="CapteG208871"/>
</dbReference>
<dbReference type="GO" id="GO:0005506">
    <property type="term" value="F:iron ion binding"/>
    <property type="evidence" value="ECO:0007669"/>
    <property type="project" value="InterPro"/>
</dbReference>
<keyword evidence="7 10" id="KW-0503">Monooxygenase</keyword>
<dbReference type="Pfam" id="PF00067">
    <property type="entry name" value="p450"/>
    <property type="match status" value="1"/>
</dbReference>
<dbReference type="InterPro" id="IPR001128">
    <property type="entry name" value="Cyt_P450"/>
</dbReference>
<dbReference type="OMA" id="FIAYLMA"/>
<dbReference type="SUPFAM" id="SSF48264">
    <property type="entry name" value="Cytochrome P450"/>
    <property type="match status" value="1"/>
</dbReference>
<feature type="binding site" description="axial binding residue" evidence="9">
    <location>
        <position position="384"/>
    </location>
    <ligand>
        <name>heme</name>
        <dbReference type="ChEBI" id="CHEBI:30413"/>
    </ligand>
    <ligandPart>
        <name>Fe</name>
        <dbReference type="ChEBI" id="CHEBI:18248"/>
    </ligandPart>
</feature>
<dbReference type="InterPro" id="IPR017972">
    <property type="entry name" value="Cyt_P450_CS"/>
</dbReference>
<comment type="function">
    <text evidence="8">Cytochromes P450 are a group of heme-thiolate monooxygenases. They oxidize a variety of structurally unrelated compounds, including steroids, fatty acids, and xenobiotics.</text>
</comment>
<comment type="cofactor">
    <cofactor evidence="1 9">
        <name>heme</name>
        <dbReference type="ChEBI" id="CHEBI:30413"/>
    </cofactor>
</comment>
<keyword evidence="13" id="KW-1185">Reference proteome</keyword>
<organism evidence="11">
    <name type="scientific">Capitella teleta</name>
    <name type="common">Polychaete worm</name>
    <dbReference type="NCBI Taxonomy" id="283909"/>
    <lineage>
        <taxon>Eukaryota</taxon>
        <taxon>Metazoa</taxon>
        <taxon>Spiralia</taxon>
        <taxon>Lophotrochozoa</taxon>
        <taxon>Annelida</taxon>
        <taxon>Polychaeta</taxon>
        <taxon>Sedentaria</taxon>
        <taxon>Scolecida</taxon>
        <taxon>Capitellidae</taxon>
        <taxon>Capitella</taxon>
    </lineage>
</organism>
<sequence>MHAPSKTSNEYFLFSAQVKEFSSFCNRRVQMSWQEAPLDKMLTAMADNDWKHVRNTISPIFSVHRLKRVELQMTQCCDRLLTALNNKAAIEDDIDVRAHMADYSLECIASTVFGQTLNCAAGTEHEFIGHAKAVLGVEAARPLRGLAAVAPTLARVLKRMLRVRYLPKETLNYFTGIIEDAKIVADDPKNQDFLKMMINAHRLDEEDEEEGIDWRRKSESSDLDRVPLSQALDTDEVLAQGLAFLFSGHSTVTDSLTCTLYLLATHADVQEKVVDELTIMTGNAAKVEYETLQELSYLQGVIDESLRLYSPTLRVERVCSKDTVINGLHIPSKTTIVIPIQAIHLDPDLWPDPQTFNPKRFSSEERAKRDPYCWQPFGMGPRSCIGVRLALMQMKMALVHVLSKFKVSPCAATVHPIIRDKVTGSPQDVFLRFQPRD</sequence>
<evidence type="ECO:0000256" key="5">
    <source>
        <dbReference type="ARBA" id="ARBA00023002"/>
    </source>
</evidence>
<reference evidence="11 13" key="2">
    <citation type="journal article" date="2013" name="Nature">
        <title>Insights into bilaterian evolution from three spiralian genomes.</title>
        <authorList>
            <person name="Simakov O."/>
            <person name="Marletaz F."/>
            <person name="Cho S.J."/>
            <person name="Edsinger-Gonzales E."/>
            <person name="Havlak P."/>
            <person name="Hellsten U."/>
            <person name="Kuo D.H."/>
            <person name="Larsson T."/>
            <person name="Lv J."/>
            <person name="Arendt D."/>
            <person name="Savage R."/>
            <person name="Osoegawa K."/>
            <person name="de Jong P."/>
            <person name="Grimwood J."/>
            <person name="Chapman J.A."/>
            <person name="Shapiro H."/>
            <person name="Aerts A."/>
            <person name="Otillar R.P."/>
            <person name="Terry A.Y."/>
            <person name="Boore J.L."/>
            <person name="Grigoriev I.V."/>
            <person name="Lindberg D.R."/>
            <person name="Seaver E.C."/>
            <person name="Weisblat D.A."/>
            <person name="Putnam N.H."/>
            <person name="Rokhsar D.S."/>
        </authorList>
    </citation>
    <scope>NUCLEOTIDE SEQUENCE</scope>
    <source>
        <strain evidence="11 13">I ESC-2004</strain>
    </source>
</reference>
<dbReference type="PANTHER" id="PTHR24302:SF15">
    <property type="entry name" value="FATTY-ACID PEROXYGENASE"/>
    <property type="match status" value="1"/>
</dbReference>
<gene>
    <name evidence="11" type="ORF">CAPTEDRAFT_208871</name>
</gene>
<dbReference type="GO" id="GO:0016705">
    <property type="term" value="F:oxidoreductase activity, acting on paired donors, with incorporation or reduction of molecular oxygen"/>
    <property type="evidence" value="ECO:0007669"/>
    <property type="project" value="InterPro"/>
</dbReference>
<dbReference type="FunCoup" id="R7UPP5">
    <property type="interactions" value="336"/>
</dbReference>
<evidence type="ECO:0000256" key="1">
    <source>
        <dbReference type="ARBA" id="ARBA00001971"/>
    </source>
</evidence>
<keyword evidence="6 9" id="KW-0408">Iron</keyword>
<evidence type="ECO:0000256" key="8">
    <source>
        <dbReference type="ARBA" id="ARBA00043906"/>
    </source>
</evidence>
<dbReference type="InterPro" id="IPR050705">
    <property type="entry name" value="Cytochrome_P450_3A"/>
</dbReference>
<dbReference type="GO" id="GO:0008395">
    <property type="term" value="F:steroid hydroxylase activity"/>
    <property type="evidence" value="ECO:0007669"/>
    <property type="project" value="TreeGrafter"/>
</dbReference>
<evidence type="ECO:0000256" key="10">
    <source>
        <dbReference type="RuleBase" id="RU000461"/>
    </source>
</evidence>
<dbReference type="InterPro" id="IPR002401">
    <property type="entry name" value="Cyt_P450_E_grp-I"/>
</dbReference>
<keyword evidence="5 10" id="KW-0560">Oxidoreductase</keyword>
<evidence type="ECO:0000313" key="11">
    <source>
        <dbReference type="EMBL" id="ELU08150.1"/>
    </source>
</evidence>
<reference evidence="13" key="1">
    <citation type="submission" date="2012-12" db="EMBL/GenBank/DDBJ databases">
        <authorList>
            <person name="Hellsten U."/>
            <person name="Grimwood J."/>
            <person name="Chapman J.A."/>
            <person name="Shapiro H."/>
            <person name="Aerts A."/>
            <person name="Otillar R.P."/>
            <person name="Terry A.Y."/>
            <person name="Boore J.L."/>
            <person name="Simakov O."/>
            <person name="Marletaz F."/>
            <person name="Cho S.-J."/>
            <person name="Edsinger-Gonzales E."/>
            <person name="Havlak P."/>
            <person name="Kuo D.-H."/>
            <person name="Larsson T."/>
            <person name="Lv J."/>
            <person name="Arendt D."/>
            <person name="Savage R."/>
            <person name="Osoegawa K."/>
            <person name="de Jong P."/>
            <person name="Lindberg D.R."/>
            <person name="Seaver E.C."/>
            <person name="Weisblat D.A."/>
            <person name="Putnam N.H."/>
            <person name="Grigoriev I.V."/>
            <person name="Rokhsar D.S."/>
        </authorList>
    </citation>
    <scope>NUCLEOTIDE SEQUENCE</scope>
    <source>
        <strain evidence="13">I ESC-2004</strain>
    </source>
</reference>
<dbReference type="GO" id="GO:0020037">
    <property type="term" value="F:heme binding"/>
    <property type="evidence" value="ECO:0007669"/>
    <property type="project" value="InterPro"/>
</dbReference>
<evidence type="ECO:0000256" key="2">
    <source>
        <dbReference type="ARBA" id="ARBA00010617"/>
    </source>
</evidence>
<dbReference type="Proteomes" id="UP000014760">
    <property type="component" value="Unassembled WGS sequence"/>
</dbReference>
<dbReference type="AlphaFoldDB" id="R7UPP5"/>
<name>R7UPP5_CAPTE</name>
<evidence type="ECO:0000256" key="6">
    <source>
        <dbReference type="ARBA" id="ARBA00023004"/>
    </source>
</evidence>
<dbReference type="EMBL" id="AMQN01006834">
    <property type="status" value="NOT_ANNOTATED_CDS"/>
    <property type="molecule type" value="Genomic_DNA"/>
</dbReference>
<protein>
    <recommendedName>
        <fullName evidence="14">Cytochrome P450</fullName>
    </recommendedName>
</protein>
<dbReference type="PROSITE" id="PS00086">
    <property type="entry name" value="CYTOCHROME_P450"/>
    <property type="match status" value="1"/>
</dbReference>
<comment type="similarity">
    <text evidence="2 10">Belongs to the cytochrome P450 family.</text>
</comment>
<accession>R7UPP5</accession>
<dbReference type="OrthoDB" id="2789670at2759"/>
<dbReference type="Gene3D" id="1.10.630.10">
    <property type="entry name" value="Cytochrome P450"/>
    <property type="match status" value="1"/>
</dbReference>
<dbReference type="EMBL" id="KB299289">
    <property type="protein sequence ID" value="ELU08150.1"/>
    <property type="molecule type" value="Genomic_DNA"/>
</dbReference>
<evidence type="ECO:0000256" key="7">
    <source>
        <dbReference type="ARBA" id="ARBA00023033"/>
    </source>
</evidence>
<evidence type="ECO:0000256" key="4">
    <source>
        <dbReference type="ARBA" id="ARBA00022723"/>
    </source>
</evidence>
<evidence type="ECO:0000313" key="12">
    <source>
        <dbReference type="EnsemblMetazoa" id="CapteP208871"/>
    </source>
</evidence>